<accession>A0AAU9ERY8</accession>
<keyword evidence="2" id="KW-1185">Reference proteome</keyword>
<dbReference type="Proteomes" id="UP001366166">
    <property type="component" value="Chromosome"/>
</dbReference>
<dbReference type="EMBL" id="AP028679">
    <property type="protein sequence ID" value="BEQ14560.1"/>
    <property type="molecule type" value="Genomic_DNA"/>
</dbReference>
<protein>
    <submittedName>
        <fullName evidence="1">Uncharacterized protein</fullName>
    </submittedName>
</protein>
<gene>
    <name evidence="1" type="ORF">FAK_16260</name>
</gene>
<dbReference type="AlphaFoldDB" id="A0AAU9ERY8"/>
<dbReference type="RefSeq" id="WP_338606264.1">
    <property type="nucleotide sequence ID" value="NZ_AP028679.1"/>
</dbReference>
<sequence length="201" mass="20446">MPPMLVHLVGPGSAAQEEFVGEFCRECQTLGLGVALVRPEEAPSLAPSCGAVELRLGRDSLTLLQPGGAPSLEEALRLLAGADLVLSLLPPAEGAAMVEFCPQGAAPQMLGRAGLLALAGPGEPPSEAGVPGFGGAAALAGFLAARVQGRAARRSLTILADGKPLPAKAFVRDIIANSLHGLLAPLRGTEGARRLEIVIEE</sequence>
<evidence type="ECO:0000313" key="1">
    <source>
        <dbReference type="EMBL" id="BEQ14560.1"/>
    </source>
</evidence>
<reference evidence="2" key="1">
    <citation type="journal article" date="2023" name="Arch. Microbiol.">
        <title>Desulfoferula mesophilus gen. nov. sp. nov., a mesophilic sulfate-reducing bacterium isolated from a brackish lake sediment.</title>
        <authorList>
            <person name="Watanabe T."/>
            <person name="Yabe T."/>
            <person name="Tsuji J.M."/>
            <person name="Fukui M."/>
        </authorList>
    </citation>
    <scope>NUCLEOTIDE SEQUENCE [LARGE SCALE GENOMIC DNA]</scope>
    <source>
        <strain evidence="2">12FAK</strain>
    </source>
</reference>
<proteinExistence type="predicted"/>
<dbReference type="KEGG" id="dmp:FAK_16260"/>
<organism evidence="1 2">
    <name type="scientific">Desulfoferula mesophila</name>
    <dbReference type="NCBI Taxonomy" id="3058419"/>
    <lineage>
        <taxon>Bacteria</taxon>
        <taxon>Pseudomonadati</taxon>
        <taxon>Thermodesulfobacteriota</taxon>
        <taxon>Desulfarculia</taxon>
        <taxon>Desulfarculales</taxon>
        <taxon>Desulfarculaceae</taxon>
        <taxon>Desulfoferula</taxon>
    </lineage>
</organism>
<name>A0AAU9ERY8_9BACT</name>
<evidence type="ECO:0000313" key="2">
    <source>
        <dbReference type="Proteomes" id="UP001366166"/>
    </source>
</evidence>